<keyword evidence="1" id="KW-1133">Transmembrane helix</keyword>
<feature type="transmembrane region" description="Helical" evidence="1">
    <location>
        <begin position="9"/>
        <end position="28"/>
    </location>
</feature>
<sequence>MKLNKKTKYILNIILSIIILTFLGFIIWTSNTYKPLNELFNTISVDEYSKEEGFYVFYPKQNNKNVGIVLYPGALVEPLSYSYYANELSKEGYLVAIADVNFNLSILDNNKASKFIKMKTDIEKWYVGGHSMGGVSAAMFAENNQDIVKGVIFLASYPASSSDLSDNDIEVLSIYAENDGLTTIDNIEESKENLPTEAVFKEIDGGNHAQFGVYGYQSGDNEPEISWEEQQKEMIKITLEFLEK</sequence>
<dbReference type="EMBL" id="JAMRYU010000012">
    <property type="protein sequence ID" value="MDC4241019.1"/>
    <property type="molecule type" value="Genomic_DNA"/>
</dbReference>
<dbReference type="AlphaFoldDB" id="A0A9X3XN03"/>
<keyword evidence="4" id="KW-1185">Reference proteome</keyword>
<reference evidence="3" key="1">
    <citation type="submission" date="2022-05" db="EMBL/GenBank/DDBJ databases">
        <title>Draft genome sequence of Clostridium tertium strain CP3 isolated from Peru.</title>
        <authorList>
            <person name="Hurtado R."/>
            <person name="Lima L."/>
            <person name="Sousa T."/>
            <person name="Jaiswal A.K."/>
            <person name="Tiwari S."/>
            <person name="Maturrano L."/>
            <person name="Brenig B."/>
            <person name="Azevedo V."/>
        </authorList>
    </citation>
    <scope>NUCLEOTIDE SEQUENCE</scope>
    <source>
        <strain evidence="3">CP3</strain>
    </source>
</reference>
<keyword evidence="1" id="KW-0812">Transmembrane</keyword>
<comment type="caution">
    <text evidence="3">The sequence shown here is derived from an EMBL/GenBank/DDBJ whole genome shotgun (WGS) entry which is preliminary data.</text>
</comment>
<dbReference type="Pfam" id="PF12695">
    <property type="entry name" value="Abhydrolase_5"/>
    <property type="match status" value="1"/>
</dbReference>
<protein>
    <submittedName>
        <fullName evidence="3">Alpha/beta hydrolase</fullName>
    </submittedName>
</protein>
<evidence type="ECO:0000256" key="1">
    <source>
        <dbReference type="SAM" id="Phobius"/>
    </source>
</evidence>
<keyword evidence="3" id="KW-0378">Hydrolase</keyword>
<name>A0A9X3XN03_9CLOT</name>
<keyword evidence="1" id="KW-0472">Membrane</keyword>
<evidence type="ECO:0000313" key="4">
    <source>
        <dbReference type="Proteomes" id="UP001141183"/>
    </source>
</evidence>
<feature type="domain" description="Alpha/beta hydrolase fold-5" evidence="2">
    <location>
        <begin position="67"/>
        <end position="231"/>
    </location>
</feature>
<evidence type="ECO:0000259" key="2">
    <source>
        <dbReference type="Pfam" id="PF12695"/>
    </source>
</evidence>
<dbReference type="Proteomes" id="UP001141183">
    <property type="component" value="Unassembled WGS sequence"/>
</dbReference>
<proteinExistence type="predicted"/>
<organism evidence="3 4">
    <name type="scientific">Clostridium tertium</name>
    <dbReference type="NCBI Taxonomy" id="1559"/>
    <lineage>
        <taxon>Bacteria</taxon>
        <taxon>Bacillati</taxon>
        <taxon>Bacillota</taxon>
        <taxon>Clostridia</taxon>
        <taxon>Eubacteriales</taxon>
        <taxon>Clostridiaceae</taxon>
        <taxon>Clostridium</taxon>
    </lineage>
</organism>
<dbReference type="GO" id="GO:0016787">
    <property type="term" value="F:hydrolase activity"/>
    <property type="evidence" value="ECO:0007669"/>
    <property type="project" value="UniProtKB-KW"/>
</dbReference>
<dbReference type="InterPro" id="IPR029058">
    <property type="entry name" value="AB_hydrolase_fold"/>
</dbReference>
<dbReference type="RefSeq" id="WP_195624477.1">
    <property type="nucleotide sequence ID" value="NZ_JADMSE010000025.1"/>
</dbReference>
<evidence type="ECO:0000313" key="3">
    <source>
        <dbReference type="EMBL" id="MDC4241019.1"/>
    </source>
</evidence>
<dbReference type="SUPFAM" id="SSF53474">
    <property type="entry name" value="alpha/beta-Hydrolases"/>
    <property type="match status" value="1"/>
</dbReference>
<gene>
    <name evidence="3" type="ORF">NE398_12705</name>
</gene>
<dbReference type="InterPro" id="IPR029059">
    <property type="entry name" value="AB_hydrolase_5"/>
</dbReference>
<dbReference type="Gene3D" id="3.40.50.1820">
    <property type="entry name" value="alpha/beta hydrolase"/>
    <property type="match status" value="1"/>
</dbReference>
<accession>A0A9X3XN03</accession>